<reference evidence="1 4" key="2">
    <citation type="submission" date="2019-08" db="EMBL/GenBank/DDBJ databases">
        <title>Prevalence, distribution, and phylogeny of type two toxin-antitoxin genes possessed by Cronobacter species where C. sakazakii homologs follow sequence type lineages.</title>
        <authorList>
            <person name="Finkelstein S."/>
            <person name="Negrete F."/>
            <person name="Jang H."/>
            <person name="Gopinath G.R."/>
            <person name="Tall B.D."/>
        </authorList>
    </citation>
    <scope>NUCLEOTIDE SEQUENCE [LARGE SCALE GENOMIC DNA]</scope>
    <source>
        <strain evidence="1 4">MOD1_GK1257</strain>
    </source>
</reference>
<protein>
    <submittedName>
        <fullName evidence="2">Globin</fullName>
    </submittedName>
</protein>
<dbReference type="Proteomes" id="UP000244378">
    <property type="component" value="Unassembled WGS sequence"/>
</dbReference>
<accession>A0A2T7AT60</accession>
<organism evidence="2 3">
    <name type="scientific">Cronobacter muytjensii</name>
    <dbReference type="NCBI Taxonomy" id="413501"/>
    <lineage>
        <taxon>Bacteria</taxon>
        <taxon>Pseudomonadati</taxon>
        <taxon>Pseudomonadota</taxon>
        <taxon>Gammaproteobacteria</taxon>
        <taxon>Enterobacterales</taxon>
        <taxon>Enterobacteriaceae</taxon>
        <taxon>Cronobacter</taxon>
    </lineage>
</organism>
<dbReference type="AlphaFoldDB" id="A0A2T7AT60"/>
<evidence type="ECO:0000313" key="4">
    <source>
        <dbReference type="Proteomes" id="UP000469927"/>
    </source>
</evidence>
<dbReference type="GeneID" id="92213097"/>
<gene>
    <name evidence="2" type="ORF">AUN14_10040</name>
    <name evidence="1" type="ORF">FZI19_08225</name>
</gene>
<dbReference type="EMBL" id="MSAE01000019">
    <property type="protein sequence ID" value="PUX14699.1"/>
    <property type="molecule type" value="Genomic_DNA"/>
</dbReference>
<proteinExistence type="predicted"/>
<dbReference type="GO" id="GO:0019825">
    <property type="term" value="F:oxygen binding"/>
    <property type="evidence" value="ECO:0007669"/>
    <property type="project" value="InterPro"/>
</dbReference>
<evidence type="ECO:0000313" key="3">
    <source>
        <dbReference type="Proteomes" id="UP000244378"/>
    </source>
</evidence>
<dbReference type="OrthoDB" id="980856at2"/>
<dbReference type="InterPro" id="IPR009050">
    <property type="entry name" value="Globin-like_sf"/>
</dbReference>
<evidence type="ECO:0000313" key="1">
    <source>
        <dbReference type="EMBL" id="KAB0882356.1"/>
    </source>
</evidence>
<dbReference type="RefSeq" id="WP_038862949.1">
    <property type="nucleotide sequence ID" value="NZ_CP187979.1"/>
</dbReference>
<dbReference type="InterPro" id="IPR012292">
    <property type="entry name" value="Globin/Proto"/>
</dbReference>
<reference evidence="2 3" key="1">
    <citation type="submission" date="2016-12" db="EMBL/GenBank/DDBJ databases">
        <title>Analysis of the Molecular Diversity Among Cronobacter Species Isolated from Filth Flies Using a Pan Genomic DNA Microarray.</title>
        <authorList>
            <person name="Pava-Ripoll M."/>
            <person name="Tall B."/>
            <person name="Farber J."/>
            <person name="Fanning S."/>
            <person name="Lehner A."/>
            <person name="Stephan R."/>
            <person name="Pagotto F."/>
            <person name="Iverson C."/>
            <person name="Ziobro G."/>
            <person name="Miller A."/>
            <person name="Pearson R."/>
            <person name="Yan Q."/>
            <person name="Kim M."/>
            <person name="Jeong S."/>
            <person name="Park J."/>
            <person name="Jun S."/>
            <person name="Choi H."/>
            <person name="Chung T."/>
            <person name="Yoo Y."/>
            <person name="Park E."/>
            <person name="Hwang S."/>
            <person name="Lee B."/>
            <person name="Sathyamoorthy V."/>
            <person name="Carter L."/>
            <person name="Mammel M."/>
            <person name="Jackson S."/>
            <person name="Kothary M."/>
            <person name="Patel I."/>
            <person name="Grim C."/>
            <person name="Gopinath G."/>
            <person name="Gangiredla J."/>
            <person name="Chase H."/>
        </authorList>
    </citation>
    <scope>NUCLEOTIDE SEQUENCE [LARGE SCALE GENOMIC DNA]</scope>
    <source>
        <strain evidence="2 3">MOD1-Md1s</strain>
    </source>
</reference>
<dbReference type="SUPFAM" id="SSF46458">
    <property type="entry name" value="Globin-like"/>
    <property type="match status" value="1"/>
</dbReference>
<dbReference type="GO" id="GO:0020037">
    <property type="term" value="F:heme binding"/>
    <property type="evidence" value="ECO:0007669"/>
    <property type="project" value="InterPro"/>
</dbReference>
<sequence length="145" mass="17218">MMLYRDLFDESYSRLFPNDDKQPFFERFFARFIHMTPETEHHFATVDPQTLRKFVYKSFFAMLMVDGVLMVPDFLERLARQQESNGVRLPPNFFAHWRRAILETVAELDPNCDEEVLTAWAMTIAPGLEYMRRQAELNYKPGAQL</sequence>
<dbReference type="Gene3D" id="1.10.490.10">
    <property type="entry name" value="Globins"/>
    <property type="match status" value="1"/>
</dbReference>
<comment type="caution">
    <text evidence="2">The sequence shown here is derived from an EMBL/GenBank/DDBJ whole genome shotgun (WGS) entry which is preliminary data.</text>
</comment>
<name>A0A2T7AT60_9ENTR</name>
<evidence type="ECO:0000313" key="2">
    <source>
        <dbReference type="EMBL" id="PUX14699.1"/>
    </source>
</evidence>
<dbReference type="Proteomes" id="UP000469927">
    <property type="component" value="Unassembled WGS sequence"/>
</dbReference>
<keyword evidence="4" id="KW-1185">Reference proteome</keyword>
<dbReference type="EMBL" id="WAGD01000020">
    <property type="protein sequence ID" value="KAB0882356.1"/>
    <property type="molecule type" value="Genomic_DNA"/>
</dbReference>